<dbReference type="PROSITE" id="PS50937">
    <property type="entry name" value="HTH_MERR_2"/>
    <property type="match status" value="1"/>
</dbReference>
<proteinExistence type="predicted"/>
<keyword evidence="1" id="KW-0805">Transcription regulation</keyword>
<dbReference type="InterPro" id="IPR036244">
    <property type="entry name" value="TipA-like_antibiotic-bd"/>
</dbReference>
<accession>A0ABN2Y3A0</accession>
<dbReference type="InterPro" id="IPR012925">
    <property type="entry name" value="TipAS_dom"/>
</dbReference>
<dbReference type="InterPro" id="IPR000551">
    <property type="entry name" value="MerR-type_HTH_dom"/>
</dbReference>
<dbReference type="PANTHER" id="PTHR30204:SF90">
    <property type="entry name" value="HTH-TYPE TRANSCRIPTIONAL ACTIVATOR MTA"/>
    <property type="match status" value="1"/>
</dbReference>
<evidence type="ECO:0000256" key="1">
    <source>
        <dbReference type="ARBA" id="ARBA00023015"/>
    </source>
</evidence>
<evidence type="ECO:0000256" key="2">
    <source>
        <dbReference type="ARBA" id="ARBA00023125"/>
    </source>
</evidence>
<dbReference type="PRINTS" id="PR00040">
    <property type="entry name" value="HTHMERR"/>
</dbReference>
<dbReference type="Gene3D" id="1.10.490.50">
    <property type="entry name" value="Antibiotic binding domain of TipA-like multidrug resistance regulators"/>
    <property type="match status" value="1"/>
</dbReference>
<dbReference type="Pfam" id="PF07739">
    <property type="entry name" value="TipAS"/>
    <property type="match status" value="1"/>
</dbReference>
<evidence type="ECO:0000313" key="8">
    <source>
        <dbReference type="Proteomes" id="UP001500166"/>
    </source>
</evidence>
<organism evidence="7 8">
    <name type="scientific">Kocuria atrinae</name>
    <dbReference type="NCBI Taxonomy" id="592377"/>
    <lineage>
        <taxon>Bacteria</taxon>
        <taxon>Bacillati</taxon>
        <taxon>Actinomycetota</taxon>
        <taxon>Actinomycetes</taxon>
        <taxon>Micrococcales</taxon>
        <taxon>Micrococcaceae</taxon>
        <taxon>Kocuria</taxon>
    </lineage>
</organism>
<name>A0ABN2Y3A0_9MICC</name>
<dbReference type="EMBL" id="BAAAQA010000025">
    <property type="protein sequence ID" value="GAA2120982.1"/>
    <property type="molecule type" value="Genomic_DNA"/>
</dbReference>
<comment type="caution">
    <text evidence="7">The sequence shown here is derived from an EMBL/GenBank/DDBJ whole genome shotgun (WGS) entry which is preliminary data.</text>
</comment>
<keyword evidence="4" id="KW-0804">Transcription</keyword>
<evidence type="ECO:0000256" key="4">
    <source>
        <dbReference type="ARBA" id="ARBA00023163"/>
    </source>
</evidence>
<evidence type="ECO:0000256" key="5">
    <source>
        <dbReference type="SAM" id="MobiDB-lite"/>
    </source>
</evidence>
<evidence type="ECO:0000259" key="6">
    <source>
        <dbReference type="PROSITE" id="PS50937"/>
    </source>
</evidence>
<dbReference type="SUPFAM" id="SSF46955">
    <property type="entry name" value="Putative DNA-binding domain"/>
    <property type="match status" value="1"/>
</dbReference>
<keyword evidence="2" id="KW-0238">DNA-binding</keyword>
<protein>
    <submittedName>
        <fullName evidence="7">MerR family transcriptional regulator</fullName>
    </submittedName>
</protein>
<evidence type="ECO:0000313" key="7">
    <source>
        <dbReference type="EMBL" id="GAA2120982.1"/>
    </source>
</evidence>
<feature type="region of interest" description="Disordered" evidence="5">
    <location>
        <begin position="1"/>
        <end position="20"/>
    </location>
</feature>
<reference evidence="7 8" key="1">
    <citation type="journal article" date="2019" name="Int. J. Syst. Evol. Microbiol.">
        <title>The Global Catalogue of Microorganisms (GCM) 10K type strain sequencing project: providing services to taxonomists for standard genome sequencing and annotation.</title>
        <authorList>
            <consortium name="The Broad Institute Genomics Platform"/>
            <consortium name="The Broad Institute Genome Sequencing Center for Infectious Disease"/>
            <person name="Wu L."/>
            <person name="Ma J."/>
        </authorList>
    </citation>
    <scope>NUCLEOTIDE SEQUENCE [LARGE SCALE GENOMIC DNA]</scope>
    <source>
        <strain evidence="7 8">JCM 15914</strain>
    </source>
</reference>
<dbReference type="Gene3D" id="1.10.1660.10">
    <property type="match status" value="1"/>
</dbReference>
<dbReference type="InterPro" id="IPR047057">
    <property type="entry name" value="MerR_fam"/>
</dbReference>
<keyword evidence="8" id="KW-1185">Reference proteome</keyword>
<gene>
    <name evidence="7" type="ORF">GCM10009824_23190</name>
</gene>
<evidence type="ECO:0000256" key="3">
    <source>
        <dbReference type="ARBA" id="ARBA00023159"/>
    </source>
</evidence>
<keyword evidence="3" id="KW-0010">Activator</keyword>
<dbReference type="SUPFAM" id="SSF89082">
    <property type="entry name" value="Antibiotic binding domain of TipA-like multidrug resistance regulators"/>
    <property type="match status" value="1"/>
</dbReference>
<dbReference type="SMART" id="SM00422">
    <property type="entry name" value="HTH_MERR"/>
    <property type="match status" value="1"/>
</dbReference>
<dbReference type="Pfam" id="PF13411">
    <property type="entry name" value="MerR_1"/>
    <property type="match status" value="1"/>
</dbReference>
<dbReference type="PROSITE" id="PS00552">
    <property type="entry name" value="HTH_MERR_1"/>
    <property type="match status" value="1"/>
</dbReference>
<feature type="domain" description="HTH merR-type" evidence="6">
    <location>
        <begin position="22"/>
        <end position="91"/>
    </location>
</feature>
<dbReference type="CDD" id="cd01106">
    <property type="entry name" value="HTH_TipAL-Mta"/>
    <property type="match status" value="1"/>
</dbReference>
<dbReference type="InterPro" id="IPR009061">
    <property type="entry name" value="DNA-bd_dom_put_sf"/>
</dbReference>
<dbReference type="Proteomes" id="UP001500166">
    <property type="component" value="Unassembled WGS sequence"/>
</dbReference>
<sequence length="280" mass="31605">MRDAEAVTQDPEATGSPTGDELLTVGAASSLIGVSVRTLHHWDHIGLVGPSGRTSTGYRLYSADDVARIHRVLIYRELGFSLTEVGKILDDPSVNESAHLEKQRKLLAERIDHLQQMVCAVDQMMEARAVNKKLTPQEQNEIFGQDWNPEYQREAEERWGDTHQWEQSQQRAAGMSKDDWQRTKAQSDQLNQELAQAARDGIEPGSEQANQLAEQHRASIGQFYDCTHSMQVCLATMYTQDPRFTEYYDTLEPGLADWLYRAVAENARANGVDPDNATWE</sequence>
<dbReference type="PANTHER" id="PTHR30204">
    <property type="entry name" value="REDOX-CYCLING DRUG-SENSING TRANSCRIPTIONAL ACTIVATOR SOXR"/>
    <property type="match status" value="1"/>
</dbReference>